<dbReference type="Proteomes" id="UP000183853">
    <property type="component" value="Unassembled WGS sequence"/>
</dbReference>
<sequence length="483" mass="53847">MQQRLQRIHLQHLFLKNNKKPDCRPTLPLTTLNDSMRMNPMERINRAAPFVAGFCGLLIAQQSYAEGFLEDSKASILARNFFSNADNRSGAADPNYTQEWGQGFMLNYQSGYTPGTVGFGVDALGQLGIRLDSGKGRHYNPQSTAFNGNIFPTDSDGRAVDEFSSLGATLKARVSRTELKYGTLVPMLPVVMSTDRMLQQTFRGGQIQSGDLKDFTFTAGQLEHVMGRGSTNQMGMSIPGANNPLTGEFVNKFYYAGVDYKPTKDLTLQYYYGNLENFYKQNFLGLKYDMQLGPGILRTDLRHFDNRSDGANGHDPAYYTVGYYGNGVTKGEVDSRLSSAQFTYLINGHTFAAGYQAVTGDSDAVWLNQGDGSTAYFMTESMIGKFQRAGERTWQVRYGYDFARLGVPGLNFLAMYESGSNIQTSDGDKKEWERNVTLSYVVQSGPAKNLSIALRHAQLRTEFASQRDSDEHRVIVSYPINIF</sequence>
<gene>
    <name evidence="4" type="ORF">SAMN05444505_103479</name>
</gene>
<comment type="caution">
    <text evidence="4">The sequence shown here is derived from an EMBL/GenBank/DDBJ whole genome shotgun (WGS) entry which is preliminary data.</text>
</comment>
<keyword evidence="3" id="KW-0732">Signal</keyword>
<dbReference type="EMBL" id="FNHM01000003">
    <property type="protein sequence ID" value="SDM62268.1"/>
    <property type="molecule type" value="Genomic_DNA"/>
</dbReference>
<dbReference type="InterPro" id="IPR023614">
    <property type="entry name" value="Porin_dom_sf"/>
</dbReference>
<comment type="similarity">
    <text evidence="1">Belongs to the outer membrane porin (Opr) (TC 1.B.25) family.</text>
</comment>
<proteinExistence type="inferred from homology"/>
<accession>A0AB37ZJQ2</accession>
<organism evidence="4 5">
    <name type="scientific">Pseudomonas syringae</name>
    <dbReference type="NCBI Taxonomy" id="317"/>
    <lineage>
        <taxon>Bacteria</taxon>
        <taxon>Pseudomonadati</taxon>
        <taxon>Pseudomonadota</taxon>
        <taxon>Gammaproteobacteria</taxon>
        <taxon>Pseudomonadales</taxon>
        <taxon>Pseudomonadaceae</taxon>
        <taxon>Pseudomonas</taxon>
    </lineage>
</organism>
<dbReference type="GO" id="GO:0016020">
    <property type="term" value="C:membrane"/>
    <property type="evidence" value="ECO:0007669"/>
    <property type="project" value="InterPro"/>
</dbReference>
<evidence type="ECO:0000313" key="5">
    <source>
        <dbReference type="Proteomes" id="UP000183853"/>
    </source>
</evidence>
<dbReference type="GO" id="GO:0015288">
    <property type="term" value="F:porin activity"/>
    <property type="evidence" value="ECO:0007669"/>
    <property type="project" value="TreeGrafter"/>
</dbReference>
<evidence type="ECO:0000256" key="1">
    <source>
        <dbReference type="ARBA" id="ARBA00009075"/>
    </source>
</evidence>
<dbReference type="Pfam" id="PF03573">
    <property type="entry name" value="OprD"/>
    <property type="match status" value="1"/>
</dbReference>
<dbReference type="Gene3D" id="2.40.160.10">
    <property type="entry name" value="Porin"/>
    <property type="match status" value="1"/>
</dbReference>
<name>A0AB37ZJQ2_PSESX</name>
<dbReference type="PANTHER" id="PTHR34596:SF2">
    <property type="entry name" value="CHITOPORIN"/>
    <property type="match status" value="1"/>
</dbReference>
<dbReference type="PANTHER" id="PTHR34596">
    <property type="entry name" value="CHITOPORIN"/>
    <property type="match status" value="1"/>
</dbReference>
<reference evidence="4 5" key="1">
    <citation type="submission" date="2016-10" db="EMBL/GenBank/DDBJ databases">
        <authorList>
            <person name="Varghese N."/>
            <person name="Submissions S."/>
        </authorList>
    </citation>
    <scope>NUCLEOTIDE SEQUENCE [LARGE SCALE GENOMIC DNA]</scope>
    <source>
        <strain evidence="4 5">BS2122</strain>
    </source>
</reference>
<evidence type="ECO:0000256" key="2">
    <source>
        <dbReference type="ARBA" id="ARBA00022448"/>
    </source>
</evidence>
<evidence type="ECO:0000313" key="4">
    <source>
        <dbReference type="EMBL" id="SDM62268.1"/>
    </source>
</evidence>
<protein>
    <submittedName>
        <fullName evidence="4">Outer membrane porin, OprD family</fullName>
    </submittedName>
</protein>
<evidence type="ECO:0000256" key="3">
    <source>
        <dbReference type="ARBA" id="ARBA00022729"/>
    </source>
</evidence>
<keyword evidence="2" id="KW-0813">Transport</keyword>
<dbReference type="InterPro" id="IPR005318">
    <property type="entry name" value="OM_porin_bac"/>
</dbReference>
<dbReference type="AlphaFoldDB" id="A0AB37ZJQ2"/>